<dbReference type="InterPro" id="IPR037010">
    <property type="entry name" value="VitB12-dep_Met_synth_activ_sf"/>
</dbReference>
<protein>
    <submittedName>
        <fullName evidence="1">Cobalamin-dependent methionine synthase-like protein</fullName>
    </submittedName>
</protein>
<sequence>MELLPVSKSEAARYMGVKGAPDSAVAELLDKAERLVRERVRPKYVYLETDVTFTDDEVLLDAMTEPLTGEDIKRHLKGCKRAVLLAATLSQEADKLIRQAAVTDMAQSLALDCICSAAVEQVCDRAEEEIFTAHPCEYRTWRFSPGYGDLPITLQRSFLLALNAQRRIGLTVTDSCLLIPSKSVTAIIGVSDAPVERGPRGCAVCNMKDSCAFRASGTKCGKNM</sequence>
<dbReference type="SUPFAM" id="SSF56507">
    <property type="entry name" value="Methionine synthase activation domain-like"/>
    <property type="match status" value="1"/>
</dbReference>
<gene>
    <name evidence="1" type="ORF">IE37_01651</name>
</gene>
<accession>A0A315XYV9</accession>
<organism evidence="1 2">
    <name type="scientific">Ruminococcus flavefaciens</name>
    <dbReference type="NCBI Taxonomy" id="1265"/>
    <lineage>
        <taxon>Bacteria</taxon>
        <taxon>Bacillati</taxon>
        <taxon>Bacillota</taxon>
        <taxon>Clostridia</taxon>
        <taxon>Eubacteriales</taxon>
        <taxon>Oscillospiraceae</taxon>
        <taxon>Ruminococcus</taxon>
    </lineage>
</organism>
<evidence type="ECO:0000313" key="2">
    <source>
        <dbReference type="Proteomes" id="UP000245720"/>
    </source>
</evidence>
<dbReference type="InterPro" id="IPR017342">
    <property type="entry name" value="S-AdoMet-dep_Met_synth_prd"/>
</dbReference>
<name>A0A315XYV9_RUMFL</name>
<reference evidence="1 2" key="1">
    <citation type="submission" date="2018-05" db="EMBL/GenBank/DDBJ databases">
        <title>The Hungate 1000. A catalogue of reference genomes from the rumen microbiome.</title>
        <authorList>
            <person name="Kelly W."/>
        </authorList>
    </citation>
    <scope>NUCLEOTIDE SEQUENCE [LARGE SCALE GENOMIC DNA]</scope>
    <source>
        <strain evidence="1 2">SAb67</strain>
    </source>
</reference>
<dbReference type="STRING" id="1265.SAMN02910280_2321"/>
<dbReference type="GO" id="GO:0008705">
    <property type="term" value="F:methionine synthase activity"/>
    <property type="evidence" value="ECO:0007669"/>
    <property type="project" value="InterPro"/>
</dbReference>
<dbReference type="OrthoDB" id="9816190at2"/>
<evidence type="ECO:0000313" key="1">
    <source>
        <dbReference type="EMBL" id="PWJ12568.1"/>
    </source>
</evidence>
<comment type="caution">
    <text evidence="1">The sequence shown here is derived from an EMBL/GenBank/DDBJ whole genome shotgun (WGS) entry which is preliminary data.</text>
</comment>
<dbReference type="AlphaFoldDB" id="A0A315XYV9"/>
<dbReference type="EMBL" id="QGDI01000006">
    <property type="protein sequence ID" value="PWJ12568.1"/>
    <property type="molecule type" value="Genomic_DNA"/>
</dbReference>
<dbReference type="Gene3D" id="3.40.109.40">
    <property type="match status" value="1"/>
</dbReference>
<dbReference type="Proteomes" id="UP000245720">
    <property type="component" value="Unassembled WGS sequence"/>
</dbReference>
<proteinExistence type="predicted"/>
<dbReference type="PIRSF" id="PIRSF037984">
    <property type="entry name" value="Met_synth_TM0269_prd"/>
    <property type="match status" value="1"/>
</dbReference>